<dbReference type="VEuPathDB" id="FungiDB:SeMB42_g04271"/>
<evidence type="ECO:0000313" key="5">
    <source>
        <dbReference type="EMBL" id="TPX44608.1"/>
    </source>
</evidence>
<proteinExistence type="predicted"/>
<dbReference type="EMBL" id="QEAM01001082">
    <property type="protein sequence ID" value="TPX31155.1"/>
    <property type="molecule type" value="Genomic_DNA"/>
</dbReference>
<accession>A0A507CZI9</accession>
<evidence type="ECO:0000313" key="7">
    <source>
        <dbReference type="Proteomes" id="UP000320475"/>
    </source>
</evidence>
<evidence type="ECO:0000313" key="1">
    <source>
        <dbReference type="EMBL" id="TPX31155.1"/>
    </source>
</evidence>
<organism evidence="3 6">
    <name type="scientific">Synchytrium endobioticum</name>
    <dbReference type="NCBI Taxonomy" id="286115"/>
    <lineage>
        <taxon>Eukaryota</taxon>
        <taxon>Fungi</taxon>
        <taxon>Fungi incertae sedis</taxon>
        <taxon>Chytridiomycota</taxon>
        <taxon>Chytridiomycota incertae sedis</taxon>
        <taxon>Chytridiomycetes</taxon>
        <taxon>Synchytriales</taxon>
        <taxon>Synchytriaceae</taxon>
        <taxon>Synchytrium</taxon>
    </lineage>
</organism>
<dbReference type="EMBL" id="QEAN01000169">
    <property type="protein sequence ID" value="TPX44608.1"/>
    <property type="molecule type" value="Genomic_DNA"/>
</dbReference>
<comment type="caution">
    <text evidence="3">The sequence shown here is derived from an EMBL/GenBank/DDBJ whole genome shotgun (WGS) entry which is preliminary data.</text>
</comment>
<dbReference type="VEuPathDB" id="FungiDB:SeMB42_g04273"/>
<evidence type="ECO:0000313" key="4">
    <source>
        <dbReference type="EMBL" id="TPX44606.1"/>
    </source>
</evidence>
<dbReference type="EMBL" id="QEAN01000169">
    <property type="protein sequence ID" value="TPX44606.1"/>
    <property type="molecule type" value="Genomic_DNA"/>
</dbReference>
<gene>
    <name evidence="2" type="ORF">SeLEV6574_g06255</name>
    <name evidence="1" type="ORF">SeLEV6574_g08561</name>
    <name evidence="4" type="ORF">SeMB42_g04271</name>
    <name evidence="5" type="ORF">SeMB42_g04273</name>
    <name evidence="3" type="ORF">SeMB42_g04275</name>
</gene>
<evidence type="ECO:0000313" key="6">
    <source>
        <dbReference type="Proteomes" id="UP000317494"/>
    </source>
</evidence>
<dbReference type="EMBL" id="QEAN01000169">
    <property type="protein sequence ID" value="TPX44602.1"/>
    <property type="molecule type" value="Genomic_DNA"/>
</dbReference>
<keyword evidence="6" id="KW-1185">Reference proteome</keyword>
<name>A0A507CZI9_9FUNG</name>
<dbReference type="Proteomes" id="UP000317494">
    <property type="component" value="Unassembled WGS sequence"/>
</dbReference>
<dbReference type="EMBL" id="QEAM01000341">
    <property type="protein sequence ID" value="TPX41104.1"/>
    <property type="molecule type" value="Genomic_DNA"/>
</dbReference>
<reference evidence="6 7" key="1">
    <citation type="journal article" date="2019" name="Sci. Rep.">
        <title>Comparative genomics of chytrid fungi reveal insights into the obligate biotrophic and pathogenic lifestyle of Synchytrium endobioticum.</title>
        <authorList>
            <person name="van de Vossenberg B.T.L.H."/>
            <person name="Warris S."/>
            <person name="Nguyen H.D.T."/>
            <person name="van Gent-Pelzer M.P.E."/>
            <person name="Joly D.L."/>
            <person name="van de Geest H.C."/>
            <person name="Bonants P.J.M."/>
            <person name="Smith D.S."/>
            <person name="Levesque C.A."/>
            <person name="van der Lee T.A.J."/>
        </authorList>
    </citation>
    <scope>NUCLEOTIDE SEQUENCE [LARGE SCALE GENOMIC DNA]</scope>
    <source>
        <strain evidence="1 7">LEV6574</strain>
        <strain evidence="3 6">MB42</strain>
    </source>
</reference>
<dbReference type="AlphaFoldDB" id="A0A507CZI9"/>
<dbReference type="Proteomes" id="UP000320475">
    <property type="component" value="Unassembled WGS sequence"/>
</dbReference>
<dbReference type="VEuPathDB" id="FungiDB:SeMB42_g04275"/>
<evidence type="ECO:0000313" key="3">
    <source>
        <dbReference type="EMBL" id="TPX44602.1"/>
    </source>
</evidence>
<evidence type="ECO:0000313" key="2">
    <source>
        <dbReference type="EMBL" id="TPX41104.1"/>
    </source>
</evidence>
<sequence length="86" mass="9432">MHQDGVKHADDNHAEEGCRDRVEQQLFNDFVADPSARGPGRTFSLVAGELGDLSVDQAPHVPKKMYSKHPKCSATRSSSCAPWILV</sequence>
<protein>
    <submittedName>
        <fullName evidence="3">Uncharacterized protein</fullName>
    </submittedName>
</protein>